<organism evidence="2 3">
    <name type="scientific">Lupinus luteus</name>
    <name type="common">European yellow lupine</name>
    <dbReference type="NCBI Taxonomy" id="3873"/>
    <lineage>
        <taxon>Eukaryota</taxon>
        <taxon>Viridiplantae</taxon>
        <taxon>Streptophyta</taxon>
        <taxon>Embryophyta</taxon>
        <taxon>Tracheophyta</taxon>
        <taxon>Spermatophyta</taxon>
        <taxon>Magnoliopsida</taxon>
        <taxon>eudicotyledons</taxon>
        <taxon>Gunneridae</taxon>
        <taxon>Pentapetalae</taxon>
        <taxon>rosids</taxon>
        <taxon>fabids</taxon>
        <taxon>Fabales</taxon>
        <taxon>Fabaceae</taxon>
        <taxon>Papilionoideae</taxon>
        <taxon>50 kb inversion clade</taxon>
        <taxon>genistoids sensu lato</taxon>
        <taxon>core genistoids</taxon>
        <taxon>Genisteae</taxon>
        <taxon>Lupinus</taxon>
    </lineage>
</organism>
<keyword evidence="3" id="KW-1185">Reference proteome</keyword>
<feature type="region of interest" description="Disordered" evidence="1">
    <location>
        <begin position="80"/>
        <end position="104"/>
    </location>
</feature>
<dbReference type="EMBL" id="CAXHTB010000013">
    <property type="protein sequence ID" value="CAL0318691.1"/>
    <property type="molecule type" value="Genomic_DNA"/>
</dbReference>
<comment type="caution">
    <text evidence="2">The sequence shown here is derived from an EMBL/GenBank/DDBJ whole genome shotgun (WGS) entry which is preliminary data.</text>
</comment>
<accession>A0AAV1XAB3</accession>
<evidence type="ECO:0000313" key="2">
    <source>
        <dbReference type="EMBL" id="CAL0318691.1"/>
    </source>
</evidence>
<dbReference type="AlphaFoldDB" id="A0AAV1XAB3"/>
<sequence length="104" mass="11626">MGDSRPDRSNFGSHLNVVGIPKAFGRTPIGFPMHFVLDPCNLWVHLREHKHLELSLLVQFCQVSMPVPSNSIYDEMLSQSKATRRQADGNAQVAPSGFRQSHKA</sequence>
<evidence type="ECO:0000256" key="1">
    <source>
        <dbReference type="SAM" id="MobiDB-lite"/>
    </source>
</evidence>
<name>A0AAV1XAB3_LUPLU</name>
<dbReference type="Proteomes" id="UP001497480">
    <property type="component" value="Unassembled WGS sequence"/>
</dbReference>
<gene>
    <name evidence="2" type="ORF">LLUT_LOCUS19751</name>
</gene>
<reference evidence="2 3" key="1">
    <citation type="submission" date="2024-03" db="EMBL/GenBank/DDBJ databases">
        <authorList>
            <person name="Martinez-Hernandez J."/>
        </authorList>
    </citation>
    <scope>NUCLEOTIDE SEQUENCE [LARGE SCALE GENOMIC DNA]</scope>
</reference>
<evidence type="ECO:0000313" key="3">
    <source>
        <dbReference type="Proteomes" id="UP001497480"/>
    </source>
</evidence>
<proteinExistence type="predicted"/>
<protein>
    <submittedName>
        <fullName evidence="2">Uncharacterized protein</fullName>
    </submittedName>
</protein>